<name>A0A7X0LSS5_9ACTN</name>
<proteinExistence type="predicted"/>
<protein>
    <submittedName>
        <fullName evidence="2">Uncharacterized protein</fullName>
    </submittedName>
</protein>
<keyword evidence="3" id="KW-1185">Reference proteome</keyword>
<accession>A0A7X0LSS5</accession>
<dbReference type="AlphaFoldDB" id="A0A7X0LSS5"/>
<organism evidence="2 3">
    <name type="scientific">Streptomyces candidus</name>
    <dbReference type="NCBI Taxonomy" id="67283"/>
    <lineage>
        <taxon>Bacteria</taxon>
        <taxon>Bacillati</taxon>
        <taxon>Actinomycetota</taxon>
        <taxon>Actinomycetes</taxon>
        <taxon>Kitasatosporales</taxon>
        <taxon>Streptomycetaceae</taxon>
        <taxon>Streptomyces</taxon>
    </lineage>
</organism>
<comment type="caution">
    <text evidence="2">The sequence shown here is derived from an EMBL/GenBank/DDBJ whole genome shotgun (WGS) entry which is preliminary data.</text>
</comment>
<dbReference type="PROSITE" id="PS50096">
    <property type="entry name" value="IQ"/>
    <property type="match status" value="1"/>
</dbReference>
<dbReference type="EMBL" id="JACHEM010000013">
    <property type="protein sequence ID" value="MBB6438256.1"/>
    <property type="molecule type" value="Genomic_DNA"/>
</dbReference>
<reference evidence="2 3" key="1">
    <citation type="submission" date="2020-08" db="EMBL/GenBank/DDBJ databases">
        <title>Genomic Encyclopedia of Type Strains, Phase IV (KMG-IV): sequencing the most valuable type-strain genomes for metagenomic binning, comparative biology and taxonomic classification.</title>
        <authorList>
            <person name="Goeker M."/>
        </authorList>
    </citation>
    <scope>NUCLEOTIDE SEQUENCE [LARGE SCALE GENOMIC DNA]</scope>
    <source>
        <strain evidence="2 3">DSM 40141</strain>
    </source>
</reference>
<dbReference type="Proteomes" id="UP000540423">
    <property type="component" value="Unassembled WGS sequence"/>
</dbReference>
<evidence type="ECO:0000256" key="1">
    <source>
        <dbReference type="SAM" id="MobiDB-lite"/>
    </source>
</evidence>
<feature type="region of interest" description="Disordered" evidence="1">
    <location>
        <begin position="37"/>
        <end position="64"/>
    </location>
</feature>
<sequence length="64" mass="7658">MQERRNAQETRMFEYEIHQNRSAELIEQAARARLARQALRKENKNHKSRTQQGSSFRSHFTRAA</sequence>
<gene>
    <name evidence="2" type="ORF">HNQ79_004763</name>
</gene>
<evidence type="ECO:0000313" key="2">
    <source>
        <dbReference type="EMBL" id="MBB6438256.1"/>
    </source>
</evidence>
<dbReference type="RefSeq" id="WP_185034266.1">
    <property type="nucleotide sequence ID" value="NZ_BNBN01000011.1"/>
</dbReference>
<evidence type="ECO:0000313" key="3">
    <source>
        <dbReference type="Proteomes" id="UP000540423"/>
    </source>
</evidence>